<dbReference type="VEuPathDB" id="MicrosporidiaDB:H312_00514"/>
<reference evidence="2" key="1">
    <citation type="submission" date="2013-02" db="EMBL/GenBank/DDBJ databases">
        <authorList>
            <consortium name="The Broad Institute Genome Sequencing Platform"/>
            <person name="Cuomo C."/>
            <person name="Becnel J."/>
            <person name="Sanscrainte N."/>
            <person name="Walker B."/>
            <person name="Young S.K."/>
            <person name="Zeng Q."/>
            <person name="Gargeya S."/>
            <person name="Fitzgerald M."/>
            <person name="Haas B."/>
            <person name="Abouelleil A."/>
            <person name="Alvarado L."/>
            <person name="Arachchi H.M."/>
            <person name="Berlin A.M."/>
            <person name="Chapman S.B."/>
            <person name="Dewar J."/>
            <person name="Goldberg J."/>
            <person name="Griggs A."/>
            <person name="Gujja S."/>
            <person name="Hansen M."/>
            <person name="Howarth C."/>
            <person name="Imamovic A."/>
            <person name="Larimer J."/>
            <person name="McCowan C."/>
            <person name="Murphy C."/>
            <person name="Neiman D."/>
            <person name="Pearson M."/>
            <person name="Priest M."/>
            <person name="Roberts A."/>
            <person name="Saif S."/>
            <person name="Shea T."/>
            <person name="Sisk P."/>
            <person name="Sykes S."/>
            <person name="Wortman J."/>
            <person name="Nusbaum C."/>
            <person name="Birren B."/>
        </authorList>
    </citation>
    <scope>NUCLEOTIDE SEQUENCE [LARGE SCALE GENOMIC DNA]</scope>
    <source>
        <strain evidence="2">PRA339</strain>
    </source>
</reference>
<dbReference type="Proteomes" id="UP000030655">
    <property type="component" value="Unassembled WGS sequence"/>
</dbReference>
<name>A0A059F4L6_9MICR</name>
<dbReference type="HOGENOM" id="CLU_963014_0_0_1"/>
<dbReference type="EMBL" id="KK365133">
    <property type="protein sequence ID" value="KCZ82032.1"/>
    <property type="molecule type" value="Genomic_DNA"/>
</dbReference>
<dbReference type="AlphaFoldDB" id="A0A059F4L6"/>
<dbReference type="OrthoDB" id="10321122at2759"/>
<keyword evidence="2" id="KW-1185">Reference proteome</keyword>
<accession>A0A059F4L6</accession>
<proteinExistence type="predicted"/>
<evidence type="ECO:0000313" key="1">
    <source>
        <dbReference type="EMBL" id="KCZ82032.1"/>
    </source>
</evidence>
<sequence>MNFKLQLNIFLVIIMNSKFKSYCSHPRFIYVPQFYQQPQSYLYPTNTTYAPMVYYHRTDFYASLIKNSMHSQIHEPNQLHSTNNNQENFSLNQNINPFIRVNYQAYAYFSFLEYLKEKNKFLNKRAYNAEFMFKALKEYNHYVFSNAIKHAFREELMKSKDKNEKIKDSIVNLMLAYFKDNYYNAIVFFTFWSHFSRGFKDCYINKDGVLYVRVYNDISSGKLKKISFINLLQNWKFYFEFYNGYEIYLKLIELFIQVHKDSMVDKIRIVSRFGAFEIRAFYFLQHFLS</sequence>
<gene>
    <name evidence="1" type="ORF">H312_00514</name>
</gene>
<evidence type="ECO:0000313" key="2">
    <source>
        <dbReference type="Proteomes" id="UP000030655"/>
    </source>
</evidence>
<protein>
    <submittedName>
        <fullName evidence="1">Uncharacterized protein</fullName>
    </submittedName>
</protein>
<organism evidence="1 2">
    <name type="scientific">Anncaliia algerae PRA339</name>
    <dbReference type="NCBI Taxonomy" id="1288291"/>
    <lineage>
        <taxon>Eukaryota</taxon>
        <taxon>Fungi</taxon>
        <taxon>Fungi incertae sedis</taxon>
        <taxon>Microsporidia</taxon>
        <taxon>Tubulinosematoidea</taxon>
        <taxon>Tubulinosematidae</taxon>
        <taxon>Anncaliia</taxon>
    </lineage>
</organism>
<reference evidence="1 2" key="2">
    <citation type="submission" date="2014-03" db="EMBL/GenBank/DDBJ databases">
        <title>The Genome Sequence of Anncaliia algerae insect isolate PRA339.</title>
        <authorList>
            <consortium name="The Broad Institute Genome Sequencing Platform"/>
            <consortium name="The Broad Institute Genome Sequencing Center for Infectious Disease"/>
            <person name="Cuomo C."/>
            <person name="Becnel J."/>
            <person name="Sanscrainte N."/>
            <person name="Walker B."/>
            <person name="Young S.K."/>
            <person name="Zeng Q."/>
            <person name="Gargeya S."/>
            <person name="Fitzgerald M."/>
            <person name="Haas B."/>
            <person name="Abouelleil A."/>
            <person name="Alvarado L."/>
            <person name="Arachchi H.M."/>
            <person name="Berlin A.M."/>
            <person name="Chapman S.B."/>
            <person name="Dewar J."/>
            <person name="Goldberg J."/>
            <person name="Griggs A."/>
            <person name="Gujja S."/>
            <person name="Hansen M."/>
            <person name="Howarth C."/>
            <person name="Imamovic A."/>
            <person name="Larimer J."/>
            <person name="McCowan C."/>
            <person name="Murphy C."/>
            <person name="Neiman D."/>
            <person name="Pearson M."/>
            <person name="Priest M."/>
            <person name="Roberts A."/>
            <person name="Saif S."/>
            <person name="Shea T."/>
            <person name="Sisk P."/>
            <person name="Sykes S."/>
            <person name="Wortman J."/>
            <person name="Nusbaum C."/>
            <person name="Birren B."/>
        </authorList>
    </citation>
    <scope>NUCLEOTIDE SEQUENCE [LARGE SCALE GENOMIC DNA]</scope>
    <source>
        <strain evidence="1 2">PRA339</strain>
    </source>
</reference>